<keyword evidence="2" id="KW-1185">Reference proteome</keyword>
<sequence length="82" mass="9585">MESGEINLDSLVDILFLDCWPRQPKWIEFMCLVSRAMIRAFAERTFFDAISLFGLHGQRPSIFLCLPRPPQGLPWHPGFQRH</sequence>
<reference evidence="1" key="1">
    <citation type="submission" date="2020-12" db="EMBL/GenBank/DDBJ databases">
        <title>WGS assembly of Carya illinoinensis cv. Pawnee.</title>
        <authorList>
            <person name="Platts A."/>
            <person name="Shu S."/>
            <person name="Wright S."/>
            <person name="Barry K."/>
            <person name="Edger P."/>
            <person name="Pires J.C."/>
            <person name="Schmutz J."/>
        </authorList>
    </citation>
    <scope>NUCLEOTIDE SEQUENCE</scope>
    <source>
        <tissue evidence="1">Leaf</tissue>
    </source>
</reference>
<evidence type="ECO:0000313" key="2">
    <source>
        <dbReference type="Proteomes" id="UP000811609"/>
    </source>
</evidence>
<dbReference type="EMBL" id="CM031819">
    <property type="protein sequence ID" value="KAG6636248.1"/>
    <property type="molecule type" value="Genomic_DNA"/>
</dbReference>
<accession>A0A8T1P1X3</accession>
<comment type="caution">
    <text evidence="1">The sequence shown here is derived from an EMBL/GenBank/DDBJ whole genome shotgun (WGS) entry which is preliminary data.</text>
</comment>
<proteinExistence type="predicted"/>
<name>A0A8T1P1X3_CARIL</name>
<gene>
    <name evidence="1" type="ORF">CIPAW_11G098200</name>
</gene>
<organism evidence="1 2">
    <name type="scientific">Carya illinoinensis</name>
    <name type="common">Pecan</name>
    <dbReference type="NCBI Taxonomy" id="32201"/>
    <lineage>
        <taxon>Eukaryota</taxon>
        <taxon>Viridiplantae</taxon>
        <taxon>Streptophyta</taxon>
        <taxon>Embryophyta</taxon>
        <taxon>Tracheophyta</taxon>
        <taxon>Spermatophyta</taxon>
        <taxon>Magnoliopsida</taxon>
        <taxon>eudicotyledons</taxon>
        <taxon>Gunneridae</taxon>
        <taxon>Pentapetalae</taxon>
        <taxon>rosids</taxon>
        <taxon>fabids</taxon>
        <taxon>Fagales</taxon>
        <taxon>Juglandaceae</taxon>
        <taxon>Carya</taxon>
    </lineage>
</organism>
<dbReference type="AlphaFoldDB" id="A0A8T1P1X3"/>
<evidence type="ECO:0000313" key="1">
    <source>
        <dbReference type="EMBL" id="KAG6636248.1"/>
    </source>
</evidence>
<protein>
    <submittedName>
        <fullName evidence="1">Uncharacterized protein</fullName>
    </submittedName>
</protein>
<dbReference type="Proteomes" id="UP000811609">
    <property type="component" value="Chromosome 11"/>
</dbReference>